<reference evidence="1" key="2">
    <citation type="submission" date="2023-04" db="EMBL/GenBank/DDBJ databases">
        <authorList>
            <person name="Bruccoleri R.E."/>
            <person name="Oakeley E.J."/>
            <person name="Faust A.-M."/>
            <person name="Dessus-Babus S."/>
            <person name="Altorfer M."/>
            <person name="Burckhardt D."/>
            <person name="Oertli M."/>
            <person name="Naumann U."/>
            <person name="Petersen F."/>
            <person name="Wong J."/>
        </authorList>
    </citation>
    <scope>NUCLEOTIDE SEQUENCE</scope>
    <source>
        <strain evidence="1">GSM-AAB239-AS_SAM_17_03QT</strain>
        <tissue evidence="1">Leaf</tissue>
    </source>
</reference>
<dbReference type="EMBL" id="JANAVB010017630">
    <property type="protein sequence ID" value="KAJ6830253.1"/>
    <property type="molecule type" value="Genomic_DNA"/>
</dbReference>
<organism evidence="1 3">
    <name type="scientific">Iris pallida</name>
    <name type="common">Sweet iris</name>
    <dbReference type="NCBI Taxonomy" id="29817"/>
    <lineage>
        <taxon>Eukaryota</taxon>
        <taxon>Viridiplantae</taxon>
        <taxon>Streptophyta</taxon>
        <taxon>Embryophyta</taxon>
        <taxon>Tracheophyta</taxon>
        <taxon>Spermatophyta</taxon>
        <taxon>Magnoliopsida</taxon>
        <taxon>Liliopsida</taxon>
        <taxon>Asparagales</taxon>
        <taxon>Iridaceae</taxon>
        <taxon>Iridoideae</taxon>
        <taxon>Irideae</taxon>
        <taxon>Iris</taxon>
    </lineage>
</organism>
<name>A0AAX6GNX1_IRIPA</name>
<sequence>MAQQPSLPPNPFFISNFPNRLQPHHLSIQPVLRVLAPN</sequence>
<proteinExistence type="predicted"/>
<keyword evidence="3" id="KW-1185">Reference proteome</keyword>
<reference evidence="1" key="1">
    <citation type="journal article" date="2023" name="GigaByte">
        <title>Genome assembly of the bearded iris, Iris pallida Lam.</title>
        <authorList>
            <person name="Bruccoleri R.E."/>
            <person name="Oakeley E.J."/>
            <person name="Faust A.M.E."/>
            <person name="Altorfer M."/>
            <person name="Dessus-Babus S."/>
            <person name="Burckhardt D."/>
            <person name="Oertli M."/>
            <person name="Naumann U."/>
            <person name="Petersen F."/>
            <person name="Wong J."/>
        </authorList>
    </citation>
    <scope>NUCLEOTIDE SEQUENCE</scope>
    <source>
        <strain evidence="1">GSM-AAB239-AS_SAM_17_03QT</strain>
    </source>
</reference>
<evidence type="ECO:0000313" key="1">
    <source>
        <dbReference type="EMBL" id="KAJ6830253.1"/>
    </source>
</evidence>
<dbReference type="EMBL" id="JANAVB010000800">
    <property type="protein sequence ID" value="KAJ6853276.1"/>
    <property type="molecule type" value="Genomic_DNA"/>
</dbReference>
<gene>
    <name evidence="2" type="ORF">M6B38_250140</name>
    <name evidence="1" type="ORF">M6B38_355390</name>
</gene>
<comment type="caution">
    <text evidence="1">The sequence shown here is derived from an EMBL/GenBank/DDBJ whole genome shotgun (WGS) entry which is preliminary data.</text>
</comment>
<accession>A0AAX6GNX1</accession>
<dbReference type="Proteomes" id="UP001140949">
    <property type="component" value="Unassembled WGS sequence"/>
</dbReference>
<protein>
    <submittedName>
        <fullName evidence="1">Uncharacterized protein</fullName>
    </submittedName>
</protein>
<evidence type="ECO:0000313" key="3">
    <source>
        <dbReference type="Proteomes" id="UP001140949"/>
    </source>
</evidence>
<dbReference type="AlphaFoldDB" id="A0AAX6GNX1"/>
<evidence type="ECO:0000313" key="2">
    <source>
        <dbReference type="EMBL" id="KAJ6853276.1"/>
    </source>
</evidence>